<name>A0ACB8RT64_9AGAM</name>
<protein>
    <submittedName>
        <fullName evidence="1">Mak10-domain-containing protein</fullName>
    </submittedName>
</protein>
<sequence>MSYALPGGDGFTDVAEIFLEASGDMDPEELIFTEGFTLYDSMSALEIGDPRMDSGMALDDEQRPPFEPLAPLLPEELCYILDRMIACEMEWHAGFTLSQTVFTCLHVHHLEYISPDVVPLHVQLQEDPVRPLDLVTIVLRAAVAGMLKCCDFAWREMSKGRVQDTEDWQSEKCSVSLLEGTPAGVVHAWLEHARTWLVRHAPSSMSCREGLLDRILLRSQLLELFRLDPIADRPQFATLLATASTLLQSIRSRPEIPPPGRDSAGFLAFDPHITRRLNSFMPLRVLSIPDQDTSWDALESLLRGWADLCDLTDGENLLTWKVVGDLWATLAPPRRRVPFLRSLAQSCFFDGYRIVGDKLPRWLVDQFFQDTVGIEYQSIWTTVNNRWVGDTPPLKDIEQKLIRILIAYNKSSWFNPPRRRRYLSRSLLEWHVLYDSATQLIEKLQITDESELSLVRAVPRAVLLWRLSTLRELVLAGFSLELYVPDERPMAYWYAAQVVRRHLSVLQEVEAAPSEALAQEILFNRTYLTALESMCTAMFLITLPLLKCDTTRLSLNFLRRYKWAFRWEYKQILTPPVLLPDLQEFLSACSTALENETLSPSAYFLQAKAALSELKTSLSGWASRWHTERLHFIQDLSVIAGLLAEVTPTSLDGLPTFDQRMLDWAPSRYRWFPSIRAV</sequence>
<evidence type="ECO:0000313" key="1">
    <source>
        <dbReference type="EMBL" id="KAI0046941.1"/>
    </source>
</evidence>
<accession>A0ACB8RT64</accession>
<keyword evidence="2" id="KW-1185">Reference proteome</keyword>
<dbReference type="Proteomes" id="UP000814033">
    <property type="component" value="Unassembled WGS sequence"/>
</dbReference>
<evidence type="ECO:0000313" key="2">
    <source>
        <dbReference type="Proteomes" id="UP000814033"/>
    </source>
</evidence>
<proteinExistence type="predicted"/>
<reference evidence="1" key="1">
    <citation type="submission" date="2021-02" db="EMBL/GenBank/DDBJ databases">
        <authorList>
            <consortium name="DOE Joint Genome Institute"/>
            <person name="Ahrendt S."/>
            <person name="Looney B.P."/>
            <person name="Miyauchi S."/>
            <person name="Morin E."/>
            <person name="Drula E."/>
            <person name="Courty P.E."/>
            <person name="Chicoki N."/>
            <person name="Fauchery L."/>
            <person name="Kohler A."/>
            <person name="Kuo A."/>
            <person name="Labutti K."/>
            <person name="Pangilinan J."/>
            <person name="Lipzen A."/>
            <person name="Riley R."/>
            <person name="Andreopoulos W."/>
            <person name="He G."/>
            <person name="Johnson J."/>
            <person name="Barry K.W."/>
            <person name="Grigoriev I.V."/>
            <person name="Nagy L."/>
            <person name="Hibbett D."/>
            <person name="Henrissat B."/>
            <person name="Matheny P.B."/>
            <person name="Labbe J."/>
            <person name="Martin F."/>
        </authorList>
    </citation>
    <scope>NUCLEOTIDE SEQUENCE</scope>
    <source>
        <strain evidence="1">FP105234-sp</strain>
    </source>
</reference>
<organism evidence="1 2">
    <name type="scientific">Auriscalpium vulgare</name>
    <dbReference type="NCBI Taxonomy" id="40419"/>
    <lineage>
        <taxon>Eukaryota</taxon>
        <taxon>Fungi</taxon>
        <taxon>Dikarya</taxon>
        <taxon>Basidiomycota</taxon>
        <taxon>Agaricomycotina</taxon>
        <taxon>Agaricomycetes</taxon>
        <taxon>Russulales</taxon>
        <taxon>Auriscalpiaceae</taxon>
        <taxon>Auriscalpium</taxon>
    </lineage>
</organism>
<comment type="caution">
    <text evidence="1">The sequence shown here is derived from an EMBL/GenBank/DDBJ whole genome shotgun (WGS) entry which is preliminary data.</text>
</comment>
<gene>
    <name evidence="1" type="ORF">FA95DRAFT_1559612</name>
</gene>
<reference evidence="1" key="2">
    <citation type="journal article" date="2022" name="New Phytol.">
        <title>Evolutionary transition to the ectomycorrhizal habit in the genomes of a hyperdiverse lineage of mushroom-forming fungi.</title>
        <authorList>
            <person name="Looney B."/>
            <person name="Miyauchi S."/>
            <person name="Morin E."/>
            <person name="Drula E."/>
            <person name="Courty P.E."/>
            <person name="Kohler A."/>
            <person name="Kuo A."/>
            <person name="LaButti K."/>
            <person name="Pangilinan J."/>
            <person name="Lipzen A."/>
            <person name="Riley R."/>
            <person name="Andreopoulos W."/>
            <person name="He G."/>
            <person name="Johnson J."/>
            <person name="Nolan M."/>
            <person name="Tritt A."/>
            <person name="Barry K.W."/>
            <person name="Grigoriev I.V."/>
            <person name="Nagy L.G."/>
            <person name="Hibbett D."/>
            <person name="Henrissat B."/>
            <person name="Matheny P.B."/>
            <person name="Labbe J."/>
            <person name="Martin F.M."/>
        </authorList>
    </citation>
    <scope>NUCLEOTIDE SEQUENCE</scope>
    <source>
        <strain evidence="1">FP105234-sp</strain>
    </source>
</reference>
<dbReference type="EMBL" id="MU275914">
    <property type="protein sequence ID" value="KAI0046941.1"/>
    <property type="molecule type" value="Genomic_DNA"/>
</dbReference>